<evidence type="ECO:0000259" key="1">
    <source>
        <dbReference type="Pfam" id="PF09278"/>
    </source>
</evidence>
<gene>
    <name evidence="2" type="ORF">MKP05_07220</name>
</gene>
<keyword evidence="2" id="KW-0238">DNA-binding</keyword>
<keyword evidence="3" id="KW-1185">Reference proteome</keyword>
<sequence>MPSITREFISGSPRISAGLAFAVAITLRFIFRARSLGFSVDQVADLLALWQDRNRASSDVKAVAYAHIEELDNKIEKLMSMRRTLQHLAEHCQGDHRPDCPILGDLAGATDPVDASLSLDHPAMSVSVRDTVSHS</sequence>
<dbReference type="RefSeq" id="WP_240567692.1">
    <property type="nucleotide sequence ID" value="NZ_JAKVPY010000007.1"/>
</dbReference>
<dbReference type="SUPFAM" id="SSF46955">
    <property type="entry name" value="Putative DNA-binding domain"/>
    <property type="match status" value="1"/>
</dbReference>
<feature type="domain" description="Transcription regulator MerR DNA binding" evidence="1">
    <location>
        <begin position="26"/>
        <end position="88"/>
    </location>
</feature>
<name>A0ABS9RSV6_9GAMM</name>
<evidence type="ECO:0000313" key="2">
    <source>
        <dbReference type="EMBL" id="MCH4562917.1"/>
    </source>
</evidence>
<dbReference type="InterPro" id="IPR015358">
    <property type="entry name" value="Tscrpt_reg_MerR_DNA-bd"/>
</dbReference>
<reference evidence="2 3" key="1">
    <citation type="submission" date="2022-02" db="EMBL/GenBank/DDBJ databases">
        <title>Halomonas fukangensis sp. nov., a halophilic bacterium isolated from a bulk soil of Kalidium foliatum at Fukang.</title>
        <authorList>
            <person name="Huang Y."/>
        </authorList>
    </citation>
    <scope>NUCLEOTIDE SEQUENCE [LARGE SCALE GENOMIC DNA]</scope>
    <source>
        <strain evidence="2 3">EGI 63088</strain>
    </source>
</reference>
<comment type="caution">
    <text evidence="2">The sequence shown here is derived from an EMBL/GenBank/DDBJ whole genome shotgun (WGS) entry which is preliminary data.</text>
</comment>
<organism evidence="2 3">
    <name type="scientific">Halomonas flagellata</name>
    <dbReference type="NCBI Taxonomy" id="2920385"/>
    <lineage>
        <taxon>Bacteria</taxon>
        <taxon>Pseudomonadati</taxon>
        <taxon>Pseudomonadota</taxon>
        <taxon>Gammaproteobacteria</taxon>
        <taxon>Oceanospirillales</taxon>
        <taxon>Halomonadaceae</taxon>
        <taxon>Halomonas</taxon>
    </lineage>
</organism>
<dbReference type="GO" id="GO:0003677">
    <property type="term" value="F:DNA binding"/>
    <property type="evidence" value="ECO:0007669"/>
    <property type="project" value="UniProtKB-KW"/>
</dbReference>
<accession>A0ABS9RSV6</accession>
<dbReference type="Gene3D" id="1.10.1660.10">
    <property type="match status" value="1"/>
</dbReference>
<dbReference type="EMBL" id="JAKVPY010000007">
    <property type="protein sequence ID" value="MCH4562917.1"/>
    <property type="molecule type" value="Genomic_DNA"/>
</dbReference>
<dbReference type="Proteomes" id="UP001202117">
    <property type="component" value="Unassembled WGS sequence"/>
</dbReference>
<dbReference type="InterPro" id="IPR009061">
    <property type="entry name" value="DNA-bd_dom_put_sf"/>
</dbReference>
<proteinExistence type="predicted"/>
<evidence type="ECO:0000313" key="3">
    <source>
        <dbReference type="Proteomes" id="UP001202117"/>
    </source>
</evidence>
<dbReference type="Pfam" id="PF09278">
    <property type="entry name" value="MerR-DNA-bind"/>
    <property type="match status" value="1"/>
</dbReference>
<protein>
    <submittedName>
        <fullName evidence="2">MerR family DNA-binding protein</fullName>
    </submittedName>
</protein>